<keyword evidence="3" id="KW-1185">Reference proteome</keyword>
<feature type="region of interest" description="Disordered" evidence="1">
    <location>
        <begin position="117"/>
        <end position="144"/>
    </location>
</feature>
<evidence type="ECO:0000313" key="3">
    <source>
        <dbReference type="Proteomes" id="UP000605676"/>
    </source>
</evidence>
<sequence length="144" mass="15979">MKATPDFKTVIQNQLQAMAQKDELFAQSLKKENKNINDCITYIVNTVKASGCSGFAPDEVYAMAAHYYDEDNIEVGAKVKCQVVVNHSVELTEEEKAQAKEDARKQAYADEVAMQKEKLTKKATKKAAKTEKKPDGPTQTSIFG</sequence>
<name>A0ABS1HGC7_9BACT</name>
<dbReference type="Proteomes" id="UP000605676">
    <property type="component" value="Unassembled WGS sequence"/>
</dbReference>
<dbReference type="EMBL" id="JAENRR010000008">
    <property type="protein sequence ID" value="MBK3516686.1"/>
    <property type="molecule type" value="Genomic_DNA"/>
</dbReference>
<accession>A0ABS1HGC7</accession>
<comment type="caution">
    <text evidence="2">The sequence shown here is derived from an EMBL/GenBank/DDBJ whole genome shotgun (WGS) entry which is preliminary data.</text>
</comment>
<dbReference type="RefSeq" id="WP_200463917.1">
    <property type="nucleotide sequence ID" value="NZ_JAENRR010000008.1"/>
</dbReference>
<proteinExistence type="predicted"/>
<protein>
    <submittedName>
        <fullName evidence="2">PcfK-like family protein</fullName>
    </submittedName>
</protein>
<gene>
    <name evidence="2" type="ORF">JIV24_04975</name>
</gene>
<evidence type="ECO:0000256" key="1">
    <source>
        <dbReference type="SAM" id="MobiDB-lite"/>
    </source>
</evidence>
<dbReference type="InterPro" id="IPR025624">
    <property type="entry name" value="PcfK"/>
</dbReference>
<dbReference type="Pfam" id="PF14058">
    <property type="entry name" value="PcfK"/>
    <property type="match status" value="1"/>
</dbReference>
<evidence type="ECO:0000313" key="2">
    <source>
        <dbReference type="EMBL" id="MBK3516686.1"/>
    </source>
</evidence>
<organism evidence="2 3">
    <name type="scientific">Carboxylicivirga marina</name>
    <dbReference type="NCBI Taxonomy" id="2800988"/>
    <lineage>
        <taxon>Bacteria</taxon>
        <taxon>Pseudomonadati</taxon>
        <taxon>Bacteroidota</taxon>
        <taxon>Bacteroidia</taxon>
        <taxon>Marinilabiliales</taxon>
        <taxon>Marinilabiliaceae</taxon>
        <taxon>Carboxylicivirga</taxon>
    </lineage>
</organism>
<reference evidence="2 3" key="1">
    <citation type="submission" date="2021-01" db="EMBL/GenBank/DDBJ databases">
        <title>Carboxyliciviraga sp.nov., isolated from coastal sediments.</title>
        <authorList>
            <person name="Lu D."/>
            <person name="Zhang T."/>
        </authorList>
    </citation>
    <scope>NUCLEOTIDE SEQUENCE [LARGE SCALE GENOMIC DNA]</scope>
    <source>
        <strain evidence="2 3">N1Y132</strain>
    </source>
</reference>